<sequence length="66" mass="7656">MSTLYRNREEKRHDLIVANIVVDRSIRYSLTEGGRLLPFSDEEKESMREEQAMAAARLAIDRAMQS</sequence>
<keyword evidence="2" id="KW-1185">Reference proteome</keyword>
<proteinExistence type="predicted"/>
<dbReference type="EMBL" id="AP024110">
    <property type="protein sequence ID" value="BCM26224.1"/>
    <property type="molecule type" value="Genomic_DNA"/>
</dbReference>
<accession>A0A8D5G1H0</accession>
<gene>
    <name evidence="1" type="ORF">ZMTM_24830</name>
</gene>
<evidence type="ECO:0000313" key="1">
    <source>
        <dbReference type="EMBL" id="BCM26224.1"/>
    </source>
</evidence>
<dbReference type="RefSeq" id="WP_221764237.1">
    <property type="nucleotide sequence ID" value="NZ_AP024110.1"/>
</dbReference>
<dbReference type="AlphaFoldDB" id="A0A8D5G1H0"/>
<protein>
    <submittedName>
        <fullName evidence="1">Uncharacterized protein</fullName>
    </submittedName>
</protein>
<organism evidence="1 2">
    <name type="scientific">Methyloradius palustris</name>
    <dbReference type="NCBI Taxonomy" id="2778876"/>
    <lineage>
        <taxon>Bacteria</taxon>
        <taxon>Pseudomonadati</taxon>
        <taxon>Pseudomonadota</taxon>
        <taxon>Betaproteobacteria</taxon>
        <taxon>Nitrosomonadales</taxon>
        <taxon>Methylophilaceae</taxon>
        <taxon>Methyloradius</taxon>
    </lineage>
</organism>
<evidence type="ECO:0000313" key="2">
    <source>
        <dbReference type="Proteomes" id="UP000826722"/>
    </source>
</evidence>
<dbReference type="KEGG" id="mpau:ZMTM_24830"/>
<dbReference type="Proteomes" id="UP000826722">
    <property type="component" value="Chromosome"/>
</dbReference>
<reference evidence="1" key="1">
    <citation type="journal article" date="2021" name="Arch. Microbiol.">
        <title>Methyloradius palustris gen. nov., sp. nov., a methanol-oxidizing bacterium isolated from snow.</title>
        <authorList>
            <person name="Miyadera T."/>
            <person name="Kojima H."/>
            <person name="Fukui M."/>
        </authorList>
    </citation>
    <scope>NUCLEOTIDE SEQUENCE</scope>
    <source>
        <strain evidence="1">Zm11</strain>
    </source>
</reference>
<name>A0A8D5G1H0_9PROT</name>